<dbReference type="EMBL" id="CADCXV010001522">
    <property type="protein sequence ID" value="CAB0045052.1"/>
    <property type="molecule type" value="Genomic_DNA"/>
</dbReference>
<organism evidence="2 3">
    <name type="scientific">Trichogramma brassicae</name>
    <dbReference type="NCBI Taxonomy" id="86971"/>
    <lineage>
        <taxon>Eukaryota</taxon>
        <taxon>Metazoa</taxon>
        <taxon>Ecdysozoa</taxon>
        <taxon>Arthropoda</taxon>
        <taxon>Hexapoda</taxon>
        <taxon>Insecta</taxon>
        <taxon>Pterygota</taxon>
        <taxon>Neoptera</taxon>
        <taxon>Endopterygota</taxon>
        <taxon>Hymenoptera</taxon>
        <taxon>Apocrita</taxon>
        <taxon>Proctotrupomorpha</taxon>
        <taxon>Chalcidoidea</taxon>
        <taxon>Trichogrammatidae</taxon>
        <taxon>Trichogramma</taxon>
    </lineage>
</organism>
<evidence type="ECO:0008006" key="4">
    <source>
        <dbReference type="Google" id="ProtNLM"/>
    </source>
</evidence>
<dbReference type="Proteomes" id="UP000479190">
    <property type="component" value="Unassembled WGS sequence"/>
</dbReference>
<sequence>MSNLLQSTMALIIIVMSAQDTSALSGYMCGRNTPNFTSVKTSTIGNCEVHTKMPEMQKVYVQLLQHLAYRSTTFFSCRVIVSRVIRYCGAFSHSKIVQGGDS</sequence>
<evidence type="ECO:0000256" key="1">
    <source>
        <dbReference type="SAM" id="SignalP"/>
    </source>
</evidence>
<dbReference type="Pfam" id="PF24664">
    <property type="entry name" value="Monjiviricetes_fusion"/>
    <property type="match status" value="1"/>
</dbReference>
<proteinExistence type="predicted"/>
<name>A0A6H5J8U7_9HYME</name>
<dbReference type="AlphaFoldDB" id="A0A6H5J8U7"/>
<feature type="non-terminal residue" evidence="2">
    <location>
        <position position="102"/>
    </location>
</feature>
<feature type="chain" id="PRO_5026274370" description="Secreted protein" evidence="1">
    <location>
        <begin position="24"/>
        <end position="102"/>
    </location>
</feature>
<evidence type="ECO:0000313" key="3">
    <source>
        <dbReference type="Proteomes" id="UP000479190"/>
    </source>
</evidence>
<feature type="signal peptide" evidence="1">
    <location>
        <begin position="1"/>
        <end position="23"/>
    </location>
</feature>
<protein>
    <recommendedName>
        <fullName evidence="4">Secreted protein</fullName>
    </recommendedName>
</protein>
<reference evidence="2 3" key="1">
    <citation type="submission" date="2020-02" db="EMBL/GenBank/DDBJ databases">
        <authorList>
            <person name="Ferguson B K."/>
        </authorList>
    </citation>
    <scope>NUCLEOTIDE SEQUENCE [LARGE SCALE GENOMIC DNA]</scope>
</reference>
<keyword evidence="1" id="KW-0732">Signal</keyword>
<keyword evidence="3" id="KW-1185">Reference proteome</keyword>
<evidence type="ECO:0000313" key="2">
    <source>
        <dbReference type="EMBL" id="CAB0045052.1"/>
    </source>
</evidence>
<gene>
    <name evidence="2" type="ORF">TBRA_LOCUS16605</name>
</gene>
<accession>A0A6H5J8U7</accession>